<reference evidence="2 3" key="1">
    <citation type="submission" date="2020-08" db="EMBL/GenBank/DDBJ databases">
        <title>Genomic Encyclopedia of Type Strains, Phase III (KMG-III): the genomes of soil and plant-associated and newly described type strains.</title>
        <authorList>
            <person name="Whitman W."/>
        </authorList>
    </citation>
    <scope>NUCLEOTIDE SEQUENCE [LARGE SCALE GENOMIC DNA]</scope>
    <source>
        <strain evidence="2 3">CECT 3146</strain>
    </source>
</reference>
<organism evidence="2 3">
    <name type="scientific">Streptomyces spectabilis</name>
    <dbReference type="NCBI Taxonomy" id="68270"/>
    <lineage>
        <taxon>Bacteria</taxon>
        <taxon>Bacillati</taxon>
        <taxon>Actinomycetota</taxon>
        <taxon>Actinomycetes</taxon>
        <taxon>Kitasatosporales</taxon>
        <taxon>Streptomycetaceae</taxon>
        <taxon>Streptomyces</taxon>
    </lineage>
</organism>
<accession>A0A7W8B479</accession>
<feature type="region of interest" description="Disordered" evidence="1">
    <location>
        <begin position="1"/>
        <end position="286"/>
    </location>
</feature>
<feature type="compositionally biased region" description="Basic and acidic residues" evidence="1">
    <location>
        <begin position="180"/>
        <end position="198"/>
    </location>
</feature>
<dbReference type="Proteomes" id="UP000549009">
    <property type="component" value="Unassembled WGS sequence"/>
</dbReference>
<evidence type="ECO:0000256" key="1">
    <source>
        <dbReference type="SAM" id="MobiDB-lite"/>
    </source>
</evidence>
<proteinExistence type="predicted"/>
<comment type="caution">
    <text evidence="2">The sequence shown here is derived from an EMBL/GenBank/DDBJ whole genome shotgun (WGS) entry which is preliminary data.</text>
</comment>
<feature type="compositionally biased region" description="Basic residues" evidence="1">
    <location>
        <begin position="134"/>
        <end position="145"/>
    </location>
</feature>
<keyword evidence="3" id="KW-1185">Reference proteome</keyword>
<gene>
    <name evidence="2" type="ORF">FHS40_009158</name>
</gene>
<dbReference type="AlphaFoldDB" id="A0A7W8B479"/>
<feature type="compositionally biased region" description="Basic residues" evidence="1">
    <location>
        <begin position="116"/>
        <end position="125"/>
    </location>
</feature>
<sequence>MPIRRNGASTQARSNAVIGVTLGTGPPERRTVPRRNSRQARWVSSGALPSQAAVAAGEQHTAPPPAGPMGPYGRLRPELPACARTSAEPRLLRVSPARSSAPSRPQPQGGPGGILARRRSRRRGRPGCPGVARSRSRRARERSVRRPQCLEAGPPPCPPARAARVRPPVPGQAGPGGSGRIERGTAERRPHSRSERVRIQPVLPKRRPGAGSAGGRPSAPGLLRAMGRALQAAQSHRPSTRCFRSGPGPPIRAVASLGPSGPSLVLTPSSDGPEAPEDSGSTAAAV</sequence>
<protein>
    <submittedName>
        <fullName evidence="2">Uncharacterized protein</fullName>
    </submittedName>
</protein>
<evidence type="ECO:0000313" key="3">
    <source>
        <dbReference type="Proteomes" id="UP000549009"/>
    </source>
</evidence>
<name>A0A7W8B479_STRST</name>
<evidence type="ECO:0000313" key="2">
    <source>
        <dbReference type="EMBL" id="MBB5110028.1"/>
    </source>
</evidence>
<dbReference type="EMBL" id="JACHJD010000058">
    <property type="protein sequence ID" value="MBB5110028.1"/>
    <property type="molecule type" value="Genomic_DNA"/>
</dbReference>
<feature type="compositionally biased region" description="Low complexity" evidence="1">
    <location>
        <begin position="95"/>
        <end position="107"/>
    </location>
</feature>